<dbReference type="OrthoDB" id="9794842at2"/>
<feature type="domain" description="N-acetylmuramoyl-L-alanine amidase" evidence="6">
    <location>
        <begin position="12"/>
        <end position="149"/>
    </location>
</feature>
<dbReference type="GO" id="GO:0008745">
    <property type="term" value="F:N-acetylmuramoyl-L-alanine amidase activity"/>
    <property type="evidence" value="ECO:0007669"/>
    <property type="project" value="UniProtKB-EC"/>
</dbReference>
<evidence type="ECO:0000256" key="3">
    <source>
        <dbReference type="ARBA" id="ARBA00011901"/>
    </source>
</evidence>
<evidence type="ECO:0000256" key="1">
    <source>
        <dbReference type="ARBA" id="ARBA00001561"/>
    </source>
</evidence>
<dbReference type="CDD" id="cd06583">
    <property type="entry name" value="PGRP"/>
    <property type="match status" value="1"/>
</dbReference>
<keyword evidence="4" id="KW-0378">Hydrolase</keyword>
<dbReference type="SUPFAM" id="SSF47090">
    <property type="entry name" value="PGBD-like"/>
    <property type="match status" value="1"/>
</dbReference>
<dbReference type="EMBL" id="BJYZ01000020">
    <property type="protein sequence ID" value="GEO40200.1"/>
    <property type="molecule type" value="Genomic_DNA"/>
</dbReference>
<sequence length="246" mass="26779">MAAAIPVASYPSPNHGPRPKGVPVDILLVHYTGMPTGRQALERLCDSRAQVSAHYLIEEDGTVFSLVDEDRRAWHAGIGYWQGERDINSRSVGVELVNPGHEWGYRPFPGVQMAAFAALAGAVMERHGILPHRVLAHSDVAPARKEDPGELFDWRWLAAQGIGFWPVPCALDDGPGHAVAEAQALLARFGYEVESTGVLNPQTRVAATAFQRHFIPERCGYGLDAVFMRILRAAVRQAGAFSATPP</sequence>
<dbReference type="RefSeq" id="WP_044429603.1">
    <property type="nucleotide sequence ID" value="NZ_BJYZ01000020.1"/>
</dbReference>
<dbReference type="GO" id="GO:0019867">
    <property type="term" value="C:outer membrane"/>
    <property type="evidence" value="ECO:0007669"/>
    <property type="project" value="TreeGrafter"/>
</dbReference>
<evidence type="ECO:0000256" key="5">
    <source>
        <dbReference type="ARBA" id="ARBA00023316"/>
    </source>
</evidence>
<dbReference type="SUPFAM" id="SSF55846">
    <property type="entry name" value="N-acetylmuramoyl-L-alanine amidase-like"/>
    <property type="match status" value="1"/>
</dbReference>
<evidence type="ECO:0000256" key="2">
    <source>
        <dbReference type="ARBA" id="ARBA00007553"/>
    </source>
</evidence>
<evidence type="ECO:0000256" key="4">
    <source>
        <dbReference type="ARBA" id="ARBA00022801"/>
    </source>
</evidence>
<dbReference type="GO" id="GO:0009253">
    <property type="term" value="P:peptidoglycan catabolic process"/>
    <property type="evidence" value="ECO:0007669"/>
    <property type="project" value="InterPro"/>
</dbReference>
<organism evidence="7 8">
    <name type="scientific">Skermanella aerolata</name>
    <dbReference type="NCBI Taxonomy" id="393310"/>
    <lineage>
        <taxon>Bacteria</taxon>
        <taxon>Pseudomonadati</taxon>
        <taxon>Pseudomonadota</taxon>
        <taxon>Alphaproteobacteria</taxon>
        <taxon>Rhodospirillales</taxon>
        <taxon>Azospirillaceae</taxon>
        <taxon>Skermanella</taxon>
    </lineage>
</organism>
<reference evidence="7 8" key="1">
    <citation type="submission" date="2019-07" db="EMBL/GenBank/DDBJ databases">
        <title>Whole genome shotgun sequence of Skermanella aerolata NBRC 106429.</title>
        <authorList>
            <person name="Hosoyama A."/>
            <person name="Uohara A."/>
            <person name="Ohji S."/>
            <person name="Ichikawa N."/>
        </authorList>
    </citation>
    <scope>NUCLEOTIDE SEQUENCE [LARGE SCALE GENOMIC DNA]</scope>
    <source>
        <strain evidence="7 8">NBRC 106429</strain>
    </source>
</reference>
<dbReference type="InterPro" id="IPR051206">
    <property type="entry name" value="NAMLAA_amidase_2"/>
</dbReference>
<evidence type="ECO:0000313" key="7">
    <source>
        <dbReference type="EMBL" id="GEO40200.1"/>
    </source>
</evidence>
<dbReference type="GO" id="GO:0071555">
    <property type="term" value="P:cell wall organization"/>
    <property type="evidence" value="ECO:0007669"/>
    <property type="project" value="UniProtKB-KW"/>
</dbReference>
<protein>
    <recommendedName>
        <fullName evidence="3">N-acetylmuramoyl-L-alanine amidase</fullName>
        <ecNumber evidence="3">3.5.1.28</ecNumber>
    </recommendedName>
</protein>
<dbReference type="Proteomes" id="UP000321523">
    <property type="component" value="Unassembled WGS sequence"/>
</dbReference>
<dbReference type="PANTHER" id="PTHR30417">
    <property type="entry name" value="N-ACETYLMURAMOYL-L-ALANINE AMIDASE AMID"/>
    <property type="match status" value="1"/>
</dbReference>
<dbReference type="Pfam" id="PF01510">
    <property type="entry name" value="Amidase_2"/>
    <property type="match status" value="1"/>
</dbReference>
<dbReference type="Gene3D" id="3.40.80.10">
    <property type="entry name" value="Peptidoglycan recognition protein-like"/>
    <property type="match status" value="1"/>
</dbReference>
<dbReference type="Gene3D" id="1.10.101.10">
    <property type="entry name" value="PGBD-like superfamily/PGBD"/>
    <property type="match status" value="1"/>
</dbReference>
<dbReference type="InterPro" id="IPR002502">
    <property type="entry name" value="Amidase_domain"/>
</dbReference>
<accession>A0A512DVD0</accession>
<comment type="similarity">
    <text evidence="2">Belongs to the N-acetylmuramoyl-L-alanine amidase 2 family.</text>
</comment>
<dbReference type="AlphaFoldDB" id="A0A512DVD0"/>
<keyword evidence="5" id="KW-0961">Cell wall biogenesis/degradation</keyword>
<dbReference type="InterPro" id="IPR036505">
    <property type="entry name" value="Amidase/PGRP_sf"/>
</dbReference>
<dbReference type="InterPro" id="IPR036365">
    <property type="entry name" value="PGBD-like_sf"/>
</dbReference>
<keyword evidence="8" id="KW-1185">Reference proteome</keyword>
<dbReference type="PANTHER" id="PTHR30417:SF1">
    <property type="entry name" value="N-ACETYLMURAMOYL-L-ALANINE AMIDASE AMID"/>
    <property type="match status" value="1"/>
</dbReference>
<evidence type="ECO:0000313" key="8">
    <source>
        <dbReference type="Proteomes" id="UP000321523"/>
    </source>
</evidence>
<evidence type="ECO:0000259" key="6">
    <source>
        <dbReference type="SMART" id="SM00644"/>
    </source>
</evidence>
<proteinExistence type="inferred from homology"/>
<comment type="caution">
    <text evidence="7">The sequence shown here is derived from an EMBL/GenBank/DDBJ whole genome shotgun (WGS) entry which is preliminary data.</text>
</comment>
<dbReference type="EC" id="3.5.1.28" evidence="3"/>
<dbReference type="SMART" id="SM00644">
    <property type="entry name" value="Ami_2"/>
    <property type="match status" value="1"/>
</dbReference>
<gene>
    <name evidence="7" type="ORF">SAE02_43480</name>
</gene>
<name>A0A512DVD0_9PROT</name>
<dbReference type="GO" id="GO:0009254">
    <property type="term" value="P:peptidoglycan turnover"/>
    <property type="evidence" value="ECO:0007669"/>
    <property type="project" value="TreeGrafter"/>
</dbReference>
<dbReference type="InterPro" id="IPR036366">
    <property type="entry name" value="PGBDSf"/>
</dbReference>
<comment type="catalytic activity">
    <reaction evidence="1">
        <text>Hydrolyzes the link between N-acetylmuramoyl residues and L-amino acid residues in certain cell-wall glycopeptides.</text>
        <dbReference type="EC" id="3.5.1.28"/>
    </reaction>
</comment>